<organism evidence="2 3">
    <name type="scientific">Fasciola hepatica</name>
    <name type="common">Liver fluke</name>
    <dbReference type="NCBI Taxonomy" id="6192"/>
    <lineage>
        <taxon>Eukaryota</taxon>
        <taxon>Metazoa</taxon>
        <taxon>Spiralia</taxon>
        <taxon>Lophotrochozoa</taxon>
        <taxon>Platyhelminthes</taxon>
        <taxon>Trematoda</taxon>
        <taxon>Digenea</taxon>
        <taxon>Plagiorchiida</taxon>
        <taxon>Echinostomata</taxon>
        <taxon>Echinostomatoidea</taxon>
        <taxon>Fasciolidae</taxon>
        <taxon>Fasciola</taxon>
    </lineage>
</organism>
<comment type="caution">
    <text evidence="2">The sequence shown here is derived from an EMBL/GenBank/DDBJ whole genome shotgun (WGS) entry which is preliminary data.</text>
</comment>
<evidence type="ECO:0000313" key="2">
    <source>
        <dbReference type="EMBL" id="THD20945.1"/>
    </source>
</evidence>
<evidence type="ECO:0000313" key="3">
    <source>
        <dbReference type="Proteomes" id="UP000230066"/>
    </source>
</evidence>
<dbReference type="EMBL" id="JXXN02004020">
    <property type="protein sequence ID" value="THD20945.1"/>
    <property type="molecule type" value="Genomic_DNA"/>
</dbReference>
<evidence type="ECO:0000256" key="1">
    <source>
        <dbReference type="SAM" id="Phobius"/>
    </source>
</evidence>
<feature type="non-terminal residue" evidence="2">
    <location>
        <position position="1"/>
    </location>
</feature>
<sequence>VYACTHLLFCLVIYKQVNIVDLLLNVTFQSSCRMKMLKFSFLFAFLALLAVLSVCDAQSSSRQRVIYRGPQSYAGYRFRKTPGHPPVPPRTYYKPKPIDDVKLYGRKRNDPTYRQGLSEFAGLMDMD</sequence>
<name>A0A4E0R0K9_FASHE</name>
<dbReference type="AlphaFoldDB" id="A0A4E0R0K9"/>
<protein>
    <submittedName>
        <fullName evidence="2">Uncharacterized protein</fullName>
    </submittedName>
</protein>
<keyword evidence="1" id="KW-0812">Transmembrane</keyword>
<gene>
    <name evidence="2" type="ORF">D915_008351</name>
</gene>
<proteinExistence type="predicted"/>
<dbReference type="Proteomes" id="UP000230066">
    <property type="component" value="Unassembled WGS sequence"/>
</dbReference>
<feature type="transmembrane region" description="Helical" evidence="1">
    <location>
        <begin position="36"/>
        <end position="54"/>
    </location>
</feature>
<reference evidence="2" key="1">
    <citation type="submission" date="2019-03" db="EMBL/GenBank/DDBJ databases">
        <title>Improved annotation for the trematode Fasciola hepatica.</title>
        <authorList>
            <person name="Choi Y.-J."/>
            <person name="Martin J."/>
            <person name="Mitreva M."/>
        </authorList>
    </citation>
    <scope>NUCLEOTIDE SEQUENCE [LARGE SCALE GENOMIC DNA]</scope>
</reference>
<keyword evidence="3" id="KW-1185">Reference proteome</keyword>
<accession>A0A4E0R0K9</accession>
<feature type="transmembrane region" description="Helical" evidence="1">
    <location>
        <begin position="6"/>
        <end position="24"/>
    </location>
</feature>
<keyword evidence="1" id="KW-0472">Membrane</keyword>
<keyword evidence="1" id="KW-1133">Transmembrane helix</keyword>